<organism evidence="1 3">
    <name type="scientific">Rodentibacter trehalosifermentans</name>
    <dbReference type="NCBI Taxonomy" id="1908263"/>
    <lineage>
        <taxon>Bacteria</taxon>
        <taxon>Pseudomonadati</taxon>
        <taxon>Pseudomonadota</taxon>
        <taxon>Gammaproteobacteria</taxon>
        <taxon>Pasteurellales</taxon>
        <taxon>Pasteurellaceae</taxon>
        <taxon>Rodentibacter</taxon>
    </lineage>
</organism>
<keyword evidence="4" id="KW-1185">Reference proteome</keyword>
<name>A0A1V3IM45_9PAST</name>
<gene>
    <name evidence="1" type="ORF">BKK51_12120</name>
    <name evidence="2" type="ORF">BKK52_11865</name>
</gene>
<comment type="caution">
    <text evidence="1">The sequence shown here is derived from an EMBL/GenBank/DDBJ whole genome shotgun (WGS) entry which is preliminary data.</text>
</comment>
<dbReference type="RefSeq" id="WP_077420096.1">
    <property type="nucleotide sequence ID" value="NZ_MLHK01000079.1"/>
</dbReference>
<dbReference type="EMBL" id="MLHL01000081">
    <property type="protein sequence ID" value="OOF46016.1"/>
    <property type="molecule type" value="Genomic_DNA"/>
</dbReference>
<accession>A0A1V3IUP4</accession>
<evidence type="ECO:0000313" key="2">
    <source>
        <dbReference type="EMBL" id="OOF46016.1"/>
    </source>
</evidence>
<dbReference type="Pfam" id="PF17375">
    <property type="entry name" value="DUF5397"/>
    <property type="match status" value="1"/>
</dbReference>
<dbReference type="Proteomes" id="UP000189161">
    <property type="component" value="Unassembled WGS sequence"/>
</dbReference>
<proteinExistence type="predicted"/>
<dbReference type="InterPro" id="IPR035335">
    <property type="entry name" value="DUF5397"/>
</dbReference>
<evidence type="ECO:0000313" key="1">
    <source>
        <dbReference type="EMBL" id="OOF43104.1"/>
    </source>
</evidence>
<dbReference type="AlphaFoldDB" id="A0A1V3IM45"/>
<sequence length="64" mass="7023">MGLEQISVPVGQIKQFGNFGVPYIVGEPKEILDDGDVLVKITLLQSGEEDFYKLSSLLLDPEAE</sequence>
<accession>A0A1V3IM45</accession>
<protein>
    <submittedName>
        <fullName evidence="1">Uncharacterized protein</fullName>
    </submittedName>
</protein>
<dbReference type="OrthoDB" id="1551064at2"/>
<dbReference type="EMBL" id="MLHK01000079">
    <property type="protein sequence ID" value="OOF43104.1"/>
    <property type="molecule type" value="Genomic_DNA"/>
</dbReference>
<evidence type="ECO:0000313" key="3">
    <source>
        <dbReference type="Proteomes" id="UP000188728"/>
    </source>
</evidence>
<dbReference type="Proteomes" id="UP000188728">
    <property type="component" value="Unassembled WGS sequence"/>
</dbReference>
<reference evidence="3 4" key="1">
    <citation type="submission" date="2016-10" db="EMBL/GenBank/DDBJ databases">
        <title>Rodentibacter gen. nov. and new species.</title>
        <authorList>
            <person name="Christensen H."/>
        </authorList>
    </citation>
    <scope>NUCLEOTIDE SEQUENCE [LARGE SCALE GENOMIC DNA]</scope>
    <source>
        <strain evidence="1 3">H1983213011</strain>
        <strain evidence="2 4">H1987082031</strain>
    </source>
</reference>
<evidence type="ECO:0000313" key="4">
    <source>
        <dbReference type="Proteomes" id="UP000189161"/>
    </source>
</evidence>